<dbReference type="AlphaFoldDB" id="J3NWF3"/>
<reference evidence="2" key="4">
    <citation type="journal article" date="2015" name="G3 (Bethesda)">
        <title>Genome sequences of three phytopathogenic species of the Magnaporthaceae family of fungi.</title>
        <authorList>
            <person name="Okagaki L.H."/>
            <person name="Nunes C.C."/>
            <person name="Sailsbery J."/>
            <person name="Clay B."/>
            <person name="Brown D."/>
            <person name="John T."/>
            <person name="Oh Y."/>
            <person name="Young N."/>
            <person name="Fitzgerald M."/>
            <person name="Haas B.J."/>
            <person name="Zeng Q."/>
            <person name="Young S."/>
            <person name="Adiconis X."/>
            <person name="Fan L."/>
            <person name="Levin J.Z."/>
            <person name="Mitchell T.K."/>
            <person name="Okubara P.A."/>
            <person name="Farman M.L."/>
            <person name="Kohn L.M."/>
            <person name="Birren B."/>
            <person name="Ma L.-J."/>
            <person name="Dean R.A."/>
        </authorList>
    </citation>
    <scope>NUCLEOTIDE SEQUENCE</scope>
    <source>
        <strain evidence="2">R3-111a-1</strain>
    </source>
</reference>
<accession>J3NWF3</accession>
<reference evidence="3" key="1">
    <citation type="submission" date="2010-07" db="EMBL/GenBank/DDBJ databases">
        <title>The genome sequence of Gaeumannomyces graminis var. tritici strain R3-111a-1.</title>
        <authorList>
            <consortium name="The Broad Institute Genome Sequencing Platform"/>
            <person name="Ma L.-J."/>
            <person name="Dead R."/>
            <person name="Young S."/>
            <person name="Zeng Q."/>
            <person name="Koehrsen M."/>
            <person name="Alvarado L."/>
            <person name="Berlin A."/>
            <person name="Chapman S.B."/>
            <person name="Chen Z."/>
            <person name="Freedman E."/>
            <person name="Gellesch M."/>
            <person name="Goldberg J."/>
            <person name="Griggs A."/>
            <person name="Gujja S."/>
            <person name="Heilman E.R."/>
            <person name="Heiman D."/>
            <person name="Hepburn T."/>
            <person name="Howarth C."/>
            <person name="Jen D."/>
            <person name="Larson L."/>
            <person name="Mehta T."/>
            <person name="Neiman D."/>
            <person name="Pearson M."/>
            <person name="Roberts A."/>
            <person name="Saif S."/>
            <person name="Shea T."/>
            <person name="Shenoy N."/>
            <person name="Sisk P."/>
            <person name="Stolte C."/>
            <person name="Sykes S."/>
            <person name="Walk T."/>
            <person name="White J."/>
            <person name="Yandava C."/>
            <person name="Haas B."/>
            <person name="Nusbaum C."/>
            <person name="Birren B."/>
        </authorList>
    </citation>
    <scope>NUCLEOTIDE SEQUENCE [LARGE SCALE GENOMIC DNA]</scope>
    <source>
        <strain evidence="3">R3-111a-1</strain>
    </source>
</reference>
<evidence type="ECO:0000313" key="1">
    <source>
        <dbReference type="EMBL" id="EJT75685.1"/>
    </source>
</evidence>
<gene>
    <name evidence="2" type="primary">20346075</name>
    <name evidence="1" type="ORF">GGTG_05617</name>
</gene>
<reference evidence="1" key="3">
    <citation type="submission" date="2010-09" db="EMBL/GenBank/DDBJ databases">
        <title>Annotation of Gaeumannomyces graminis var. tritici R3-111a-1.</title>
        <authorList>
            <consortium name="The Broad Institute Genome Sequencing Platform"/>
            <person name="Ma L.-J."/>
            <person name="Dead R."/>
            <person name="Young S.K."/>
            <person name="Zeng Q."/>
            <person name="Gargeya S."/>
            <person name="Fitzgerald M."/>
            <person name="Haas B."/>
            <person name="Abouelleil A."/>
            <person name="Alvarado L."/>
            <person name="Arachchi H.M."/>
            <person name="Berlin A."/>
            <person name="Brown A."/>
            <person name="Chapman S.B."/>
            <person name="Chen Z."/>
            <person name="Dunbar C."/>
            <person name="Freedman E."/>
            <person name="Gearin G."/>
            <person name="Gellesch M."/>
            <person name="Goldberg J."/>
            <person name="Griggs A."/>
            <person name="Gujja S."/>
            <person name="Heiman D."/>
            <person name="Howarth C."/>
            <person name="Larson L."/>
            <person name="Lui A."/>
            <person name="MacDonald P.J.P."/>
            <person name="Mehta T."/>
            <person name="Montmayeur A."/>
            <person name="Murphy C."/>
            <person name="Neiman D."/>
            <person name="Pearson M."/>
            <person name="Priest M."/>
            <person name="Roberts A."/>
            <person name="Saif S."/>
            <person name="Shea T."/>
            <person name="Shenoy N."/>
            <person name="Sisk P."/>
            <person name="Stolte C."/>
            <person name="Sykes S."/>
            <person name="Yandava C."/>
            <person name="Wortman J."/>
            <person name="Nusbaum C."/>
            <person name="Birren B."/>
        </authorList>
    </citation>
    <scope>NUCLEOTIDE SEQUENCE</scope>
    <source>
        <strain evidence="1">R3-111a-1</strain>
    </source>
</reference>
<dbReference type="RefSeq" id="XP_009221685.1">
    <property type="nucleotide sequence ID" value="XM_009223421.1"/>
</dbReference>
<dbReference type="HOGENOM" id="CLU_2061626_0_0_1"/>
<proteinExistence type="predicted"/>
<dbReference type="EnsemblFungi" id="EJT75685">
    <property type="protein sequence ID" value="EJT75685"/>
    <property type="gene ID" value="GGTG_05617"/>
</dbReference>
<name>J3NWF3_GAET3</name>
<evidence type="ECO:0000313" key="2">
    <source>
        <dbReference type="EnsemblFungi" id="EJT75685"/>
    </source>
</evidence>
<protein>
    <submittedName>
        <fullName evidence="1 2">Uncharacterized protein</fullName>
    </submittedName>
</protein>
<organism evidence="1">
    <name type="scientific">Gaeumannomyces tritici (strain R3-111a-1)</name>
    <name type="common">Wheat and barley take-all root rot fungus</name>
    <name type="synonym">Gaeumannomyces graminis var. tritici</name>
    <dbReference type="NCBI Taxonomy" id="644352"/>
    <lineage>
        <taxon>Eukaryota</taxon>
        <taxon>Fungi</taxon>
        <taxon>Dikarya</taxon>
        <taxon>Ascomycota</taxon>
        <taxon>Pezizomycotina</taxon>
        <taxon>Sordariomycetes</taxon>
        <taxon>Sordariomycetidae</taxon>
        <taxon>Magnaporthales</taxon>
        <taxon>Magnaporthaceae</taxon>
        <taxon>Gaeumannomyces</taxon>
    </lineage>
</organism>
<reference evidence="2" key="5">
    <citation type="submission" date="2018-04" db="UniProtKB">
        <authorList>
            <consortium name="EnsemblFungi"/>
        </authorList>
    </citation>
    <scope>IDENTIFICATION</scope>
    <source>
        <strain evidence="2">R3-111a-1</strain>
    </source>
</reference>
<dbReference type="EMBL" id="GL385397">
    <property type="protein sequence ID" value="EJT75685.1"/>
    <property type="molecule type" value="Genomic_DNA"/>
</dbReference>
<dbReference type="Proteomes" id="UP000006039">
    <property type="component" value="Unassembled WGS sequence"/>
</dbReference>
<dbReference type="VEuPathDB" id="FungiDB:GGTG_05617"/>
<dbReference type="GeneID" id="20346075"/>
<reference evidence="1" key="2">
    <citation type="submission" date="2010-07" db="EMBL/GenBank/DDBJ databases">
        <authorList>
            <consortium name="The Broad Institute Genome Sequencing Platform"/>
            <consortium name="Broad Institute Genome Sequencing Center for Infectious Disease"/>
            <person name="Ma L.-J."/>
            <person name="Dead R."/>
            <person name="Young S."/>
            <person name="Zeng Q."/>
            <person name="Koehrsen M."/>
            <person name="Alvarado L."/>
            <person name="Berlin A."/>
            <person name="Chapman S.B."/>
            <person name="Chen Z."/>
            <person name="Freedman E."/>
            <person name="Gellesch M."/>
            <person name="Goldberg J."/>
            <person name="Griggs A."/>
            <person name="Gujja S."/>
            <person name="Heilman E.R."/>
            <person name="Heiman D."/>
            <person name="Hepburn T."/>
            <person name="Howarth C."/>
            <person name="Jen D."/>
            <person name="Larson L."/>
            <person name="Mehta T."/>
            <person name="Neiman D."/>
            <person name="Pearson M."/>
            <person name="Roberts A."/>
            <person name="Saif S."/>
            <person name="Shea T."/>
            <person name="Shenoy N."/>
            <person name="Sisk P."/>
            <person name="Stolte C."/>
            <person name="Sykes S."/>
            <person name="Walk T."/>
            <person name="White J."/>
            <person name="Yandava C."/>
            <person name="Haas B."/>
            <person name="Nusbaum C."/>
            <person name="Birren B."/>
        </authorList>
    </citation>
    <scope>NUCLEOTIDE SEQUENCE</scope>
    <source>
        <strain evidence="1">R3-111a-1</strain>
    </source>
</reference>
<evidence type="ECO:0000313" key="3">
    <source>
        <dbReference type="Proteomes" id="UP000006039"/>
    </source>
</evidence>
<keyword evidence="3" id="KW-1185">Reference proteome</keyword>
<sequence>MRSPARRHKAPPADFFSPMHAPFAVVDRLLVENPSQVWLVPLKAVNHIIKPLLVIPTHANGFSSNVSGTRDVMLSSGRPPQQNDAHDVASIRFQPKSRLAELAELVFLFALRPVAAKLR</sequence>